<evidence type="ECO:0000313" key="2">
    <source>
        <dbReference type="Proteomes" id="UP000192674"/>
    </source>
</evidence>
<dbReference type="Proteomes" id="UP000192674">
    <property type="component" value="Unassembled WGS sequence"/>
</dbReference>
<dbReference type="RefSeq" id="WP_084427272.1">
    <property type="nucleotide sequence ID" value="NZ_FWXV01000002.1"/>
</dbReference>
<sequence>MSLGWPSRQPVGWEDGVGRLFGHAVRPCHVDLRIRSPAMVGLGIDARNKQKAELDKAKGAKN</sequence>
<reference evidence="1 2" key="1">
    <citation type="submission" date="2017-04" db="EMBL/GenBank/DDBJ databases">
        <authorList>
            <person name="Afonso C.L."/>
            <person name="Miller P.J."/>
            <person name="Scott M.A."/>
            <person name="Spackman E."/>
            <person name="Goraichik I."/>
            <person name="Dimitrov K.M."/>
            <person name="Suarez D.L."/>
            <person name="Swayne D.E."/>
        </authorList>
    </citation>
    <scope>NUCLEOTIDE SEQUENCE [LARGE SCALE GENOMIC DNA]</scope>
    <source>
        <strain evidence="1 2">DSM 43828</strain>
    </source>
</reference>
<organism evidence="1 2">
    <name type="scientific">Kibdelosporangium aridum</name>
    <dbReference type="NCBI Taxonomy" id="2030"/>
    <lineage>
        <taxon>Bacteria</taxon>
        <taxon>Bacillati</taxon>
        <taxon>Actinomycetota</taxon>
        <taxon>Actinomycetes</taxon>
        <taxon>Pseudonocardiales</taxon>
        <taxon>Pseudonocardiaceae</taxon>
        <taxon>Kibdelosporangium</taxon>
    </lineage>
</organism>
<evidence type="ECO:0000313" key="1">
    <source>
        <dbReference type="EMBL" id="SMC96582.1"/>
    </source>
</evidence>
<dbReference type="AlphaFoldDB" id="A0A1W2DHK9"/>
<name>A0A1W2DHK9_KIBAR</name>
<gene>
    <name evidence="1" type="ORF">SAMN05661093_03320</name>
</gene>
<dbReference type="EMBL" id="FWXV01000002">
    <property type="protein sequence ID" value="SMC96582.1"/>
    <property type="molecule type" value="Genomic_DNA"/>
</dbReference>
<accession>A0A1W2DHK9</accession>
<proteinExistence type="predicted"/>
<protein>
    <submittedName>
        <fullName evidence="1">Uncharacterized protein</fullName>
    </submittedName>
</protein>
<keyword evidence="2" id="KW-1185">Reference proteome</keyword>